<dbReference type="Proteomes" id="UP000219813">
    <property type="component" value="Chromosome 8"/>
</dbReference>
<keyword evidence="2" id="KW-0472">Membrane</keyword>
<sequence>MEKCFTSKRMVLGFEALILYKTPKFQRIKKYVREKTSSLKNEDNKNKFREGCLALAEYLIREKKTPPSQNPSTWEGTLKEWIKSHYKPLDKFGGCFMILDEEDKRILDLKYKLEDFCEEKKQKMKEIKCLKGGRTTSNNCNETCLNQIREYNAWINEKKLFFDENNSFIKNKCKNGISLFQKKNCNILDTKTFNELPICNVEPPSASTQSETEVIKENPQDNDQKRDEYSFNSKGLTEAESKIPFEENAETIQKVELELGTASEKENQPGQENQLITLSHSEVSDEDVTLKKTHLKLPSAVPTLNATENSLVEDQILSGPITIFTESNQTQGLQVPSTISSPDVLSASSSPTIFQSSVNPGPVGNSHNKYISSILIISLVILVFSLFIKYILIGLFKKKVKVKRRHVKFLRILLPSFSDRKSKSLSRDLLEHSTFDKEEIIKKIKIHENSIEKNVNALYQKKDRSLTIIEVHMQVFEEFKNEEWEYQKLEFLEICLDEFTKGEYITKPNLTNDEKIIKNIKNSSNIKRKQILWNKLVERHRNLTKKFKEEEWFNNLKNEWKREQACLKKLEEPRNSISNEIQKVSFLEKEKDIWRQWISINSKVIEQQLEQYCFNGLTEEIINISETYQNEILLIDKELENKKIYEELYICIKKKVLAKLCVLLLMMVLEDCKKEEHIENKQLHLDSSISECMTEKNADEKLDITEKIRQTKNIPLESNKNKEIDDCIGEDCFRKEIEDWIREDCIYVNFIDNDTIIEKSNKIAEKYAS</sequence>
<dbReference type="AlphaFoldDB" id="A0A1D3PB82"/>
<keyword evidence="2" id="KW-1133">Transmembrane helix</keyword>
<keyword evidence="4" id="KW-1185">Reference proteome</keyword>
<evidence type="ECO:0000313" key="4">
    <source>
        <dbReference type="Proteomes" id="UP000219813"/>
    </source>
</evidence>
<accession>A0A1D3PB82</accession>
<evidence type="ECO:0000256" key="1">
    <source>
        <dbReference type="SAM" id="MobiDB-lite"/>
    </source>
</evidence>
<name>A0A1D3PB82_PLAMA</name>
<keyword evidence="2" id="KW-0812">Transmembrane</keyword>
<feature type="region of interest" description="Disordered" evidence="1">
    <location>
        <begin position="203"/>
        <end position="228"/>
    </location>
</feature>
<dbReference type="GeneID" id="39868581"/>
<evidence type="ECO:0000313" key="3">
    <source>
        <dbReference type="EMBL" id="SCN12469.1"/>
    </source>
</evidence>
<reference evidence="3 4" key="1">
    <citation type="submission" date="2016-06" db="EMBL/GenBank/DDBJ databases">
        <authorList>
            <consortium name="Pathogen Informatics"/>
        </authorList>
    </citation>
    <scope>NUCLEOTIDE SEQUENCE [LARGE SCALE GENOMIC DNA]</scope>
</reference>
<dbReference type="VEuPathDB" id="PlasmoDB:PmUG01_08059600"/>
<dbReference type="RefSeq" id="XP_028861413.1">
    <property type="nucleotide sequence ID" value="XM_029004756.1"/>
</dbReference>
<dbReference type="OrthoDB" id="383264at2759"/>
<dbReference type="EMBL" id="LT594629">
    <property type="protein sequence ID" value="SCN12469.1"/>
    <property type="molecule type" value="Genomic_DNA"/>
</dbReference>
<dbReference type="KEGG" id="pmal:PMUG01_08059600"/>
<evidence type="ECO:0000256" key="2">
    <source>
        <dbReference type="SAM" id="Phobius"/>
    </source>
</evidence>
<organism evidence="3 4">
    <name type="scientific">Plasmodium malariae</name>
    <dbReference type="NCBI Taxonomy" id="5858"/>
    <lineage>
        <taxon>Eukaryota</taxon>
        <taxon>Sar</taxon>
        <taxon>Alveolata</taxon>
        <taxon>Apicomplexa</taxon>
        <taxon>Aconoidasida</taxon>
        <taxon>Haemosporida</taxon>
        <taxon>Plasmodiidae</taxon>
        <taxon>Plasmodium</taxon>
        <taxon>Plasmodium (Plasmodium)</taxon>
    </lineage>
</organism>
<proteinExistence type="predicted"/>
<feature type="compositionally biased region" description="Basic and acidic residues" evidence="1">
    <location>
        <begin position="213"/>
        <end position="228"/>
    </location>
</feature>
<feature type="transmembrane region" description="Helical" evidence="2">
    <location>
        <begin position="370"/>
        <end position="396"/>
    </location>
</feature>
<protein>
    <submittedName>
        <fullName evidence="3">STP1 protein</fullName>
    </submittedName>
</protein>
<gene>
    <name evidence="3" type="primary">PmUG01_08059600</name>
    <name evidence="3" type="ORF">PMUG01_08059600</name>
</gene>